<name>A0AAV8YGX7_9CUCU</name>
<reference evidence="5" key="1">
    <citation type="journal article" date="2023" name="Insect Mol. Biol.">
        <title>Genome sequencing provides insights into the evolution of gene families encoding plant cell wall-degrading enzymes in longhorned beetles.</title>
        <authorList>
            <person name="Shin N.R."/>
            <person name="Okamura Y."/>
            <person name="Kirsch R."/>
            <person name="Pauchet Y."/>
        </authorList>
    </citation>
    <scope>NUCLEOTIDE SEQUENCE</scope>
    <source>
        <strain evidence="5">AMC_N1</strain>
    </source>
</reference>
<dbReference type="EMBL" id="JAPWTK010000109">
    <property type="protein sequence ID" value="KAJ8949822.1"/>
    <property type="molecule type" value="Genomic_DNA"/>
</dbReference>
<dbReference type="PROSITE" id="PS50137">
    <property type="entry name" value="DS_RBD"/>
    <property type="match status" value="1"/>
</dbReference>
<comment type="caution">
    <text evidence="5">The sequence shown here is derived from an EMBL/GenBank/DDBJ whole genome shotgun (WGS) entry which is preliminary data.</text>
</comment>
<dbReference type="GO" id="GO:0098964">
    <property type="term" value="P:anterograde dendritic transport of messenger ribonucleoprotein complex"/>
    <property type="evidence" value="ECO:0007669"/>
    <property type="project" value="TreeGrafter"/>
</dbReference>
<evidence type="ECO:0000259" key="4">
    <source>
        <dbReference type="PROSITE" id="PS50137"/>
    </source>
</evidence>
<sequence>DRVLNTNVDGRLKKSYLEKLNESVYLDSEIHVKKDETQSKGPYKVMVEVGDVTFYGISYTIQSARHEAATKGVDYIIKQIQEGNLACIKEDSKECKQAKTEIKSPISLVYEAANLRNIDVEFDIIKEEGPPHKKIFVTQCRLANLITTGQGKSKKGIQKGCSPQHVGQNV</sequence>
<dbReference type="Pfam" id="PF00035">
    <property type="entry name" value="dsrm"/>
    <property type="match status" value="1"/>
</dbReference>
<dbReference type="GO" id="GO:0010468">
    <property type="term" value="P:regulation of gene expression"/>
    <property type="evidence" value="ECO:0007669"/>
    <property type="project" value="UniProtKB-ARBA"/>
</dbReference>
<keyword evidence="6" id="KW-1185">Reference proteome</keyword>
<feature type="non-terminal residue" evidence="5">
    <location>
        <position position="1"/>
    </location>
</feature>
<feature type="region of interest" description="Disordered" evidence="3">
    <location>
        <begin position="151"/>
        <end position="170"/>
    </location>
</feature>
<dbReference type="GO" id="GO:0043025">
    <property type="term" value="C:neuronal cell body"/>
    <property type="evidence" value="ECO:0007669"/>
    <property type="project" value="TreeGrafter"/>
</dbReference>
<organism evidence="5 6">
    <name type="scientific">Aromia moschata</name>
    <dbReference type="NCBI Taxonomy" id="1265417"/>
    <lineage>
        <taxon>Eukaryota</taxon>
        <taxon>Metazoa</taxon>
        <taxon>Ecdysozoa</taxon>
        <taxon>Arthropoda</taxon>
        <taxon>Hexapoda</taxon>
        <taxon>Insecta</taxon>
        <taxon>Pterygota</taxon>
        <taxon>Neoptera</taxon>
        <taxon>Endopterygota</taxon>
        <taxon>Coleoptera</taxon>
        <taxon>Polyphaga</taxon>
        <taxon>Cucujiformia</taxon>
        <taxon>Chrysomeloidea</taxon>
        <taxon>Cerambycidae</taxon>
        <taxon>Cerambycinae</taxon>
        <taxon>Callichromatini</taxon>
        <taxon>Aromia</taxon>
    </lineage>
</organism>
<evidence type="ECO:0000313" key="6">
    <source>
        <dbReference type="Proteomes" id="UP001162162"/>
    </source>
</evidence>
<dbReference type="PANTHER" id="PTHR46054:SF3">
    <property type="entry name" value="MATERNAL EFFECT PROTEIN STAUFEN"/>
    <property type="match status" value="1"/>
</dbReference>
<evidence type="ECO:0000256" key="2">
    <source>
        <dbReference type="PROSITE-ProRule" id="PRU00266"/>
    </source>
</evidence>
<evidence type="ECO:0000256" key="3">
    <source>
        <dbReference type="SAM" id="MobiDB-lite"/>
    </source>
</evidence>
<dbReference type="FunFam" id="3.30.160.20:FF:000007">
    <property type="entry name" value="Double-stranded RNA-binding protein Staufen homolog 1"/>
    <property type="match status" value="1"/>
</dbReference>
<evidence type="ECO:0000313" key="5">
    <source>
        <dbReference type="EMBL" id="KAJ8949822.1"/>
    </source>
</evidence>
<dbReference type="GO" id="GO:0008298">
    <property type="term" value="P:intracellular mRNA localization"/>
    <property type="evidence" value="ECO:0007669"/>
    <property type="project" value="TreeGrafter"/>
</dbReference>
<keyword evidence="1 2" id="KW-0694">RNA-binding</keyword>
<dbReference type="GO" id="GO:0005886">
    <property type="term" value="C:plasma membrane"/>
    <property type="evidence" value="ECO:0007669"/>
    <property type="project" value="TreeGrafter"/>
</dbReference>
<protein>
    <recommendedName>
        <fullName evidence="4">DRBM domain-containing protein</fullName>
    </recommendedName>
</protein>
<dbReference type="GO" id="GO:0010494">
    <property type="term" value="C:cytoplasmic stress granule"/>
    <property type="evidence" value="ECO:0007669"/>
    <property type="project" value="TreeGrafter"/>
</dbReference>
<dbReference type="AlphaFoldDB" id="A0AAV8YGX7"/>
<dbReference type="Gene3D" id="3.30.160.20">
    <property type="match status" value="2"/>
</dbReference>
<dbReference type="GO" id="GO:0035418">
    <property type="term" value="P:protein localization to synapse"/>
    <property type="evidence" value="ECO:0007669"/>
    <property type="project" value="TreeGrafter"/>
</dbReference>
<dbReference type="SUPFAM" id="SSF54768">
    <property type="entry name" value="dsRNA-binding domain-like"/>
    <property type="match status" value="1"/>
</dbReference>
<dbReference type="InterPro" id="IPR014720">
    <property type="entry name" value="dsRBD_dom"/>
</dbReference>
<gene>
    <name evidence="5" type="ORF">NQ318_000520</name>
</gene>
<dbReference type="InterPro" id="IPR051740">
    <property type="entry name" value="DRBM-containing_protein"/>
</dbReference>
<dbReference type="GO" id="GO:0007281">
    <property type="term" value="P:germ cell development"/>
    <property type="evidence" value="ECO:0007669"/>
    <property type="project" value="TreeGrafter"/>
</dbReference>
<evidence type="ECO:0000256" key="1">
    <source>
        <dbReference type="ARBA" id="ARBA00022884"/>
    </source>
</evidence>
<dbReference type="GO" id="GO:0032839">
    <property type="term" value="C:dendrite cytoplasm"/>
    <property type="evidence" value="ECO:0007669"/>
    <property type="project" value="GOC"/>
</dbReference>
<accession>A0AAV8YGX7</accession>
<proteinExistence type="predicted"/>
<feature type="domain" description="DRBM" evidence="4">
    <location>
        <begin position="104"/>
        <end position="155"/>
    </location>
</feature>
<dbReference type="GO" id="GO:0003725">
    <property type="term" value="F:double-stranded RNA binding"/>
    <property type="evidence" value="ECO:0007669"/>
    <property type="project" value="TreeGrafter"/>
</dbReference>
<dbReference type="SMART" id="SM00358">
    <property type="entry name" value="DSRM"/>
    <property type="match status" value="1"/>
</dbReference>
<dbReference type="GO" id="GO:0003729">
    <property type="term" value="F:mRNA binding"/>
    <property type="evidence" value="ECO:0007669"/>
    <property type="project" value="TreeGrafter"/>
</dbReference>
<dbReference type="Proteomes" id="UP001162162">
    <property type="component" value="Unassembled WGS sequence"/>
</dbReference>
<dbReference type="PANTHER" id="PTHR46054">
    <property type="entry name" value="MATERNAL EFFECT PROTEIN STAUFEN"/>
    <property type="match status" value="1"/>
</dbReference>